<dbReference type="STRING" id="670154.SAMN04488002_3764"/>
<dbReference type="AlphaFoldDB" id="A0A1I6IET4"/>
<protein>
    <submittedName>
        <fullName evidence="1">Uncharacterized protein</fullName>
    </submittedName>
</protein>
<evidence type="ECO:0000313" key="1">
    <source>
        <dbReference type="EMBL" id="SFR65242.1"/>
    </source>
</evidence>
<evidence type="ECO:0000313" key="2">
    <source>
        <dbReference type="Proteomes" id="UP000199658"/>
    </source>
</evidence>
<name>A0A1I6IET4_9RHOB</name>
<gene>
    <name evidence="1" type="ORF">SAMN04488002_3764</name>
</gene>
<dbReference type="RefSeq" id="WP_090220713.1">
    <property type="nucleotide sequence ID" value="NZ_FOYO01000003.1"/>
</dbReference>
<organism evidence="1 2">
    <name type="scientific">Litoreibacter janthinus</name>
    <dbReference type="NCBI Taxonomy" id="670154"/>
    <lineage>
        <taxon>Bacteria</taxon>
        <taxon>Pseudomonadati</taxon>
        <taxon>Pseudomonadota</taxon>
        <taxon>Alphaproteobacteria</taxon>
        <taxon>Rhodobacterales</taxon>
        <taxon>Roseobacteraceae</taxon>
        <taxon>Litoreibacter</taxon>
    </lineage>
</organism>
<sequence>MTICIDCGTTKILYVSSCSDSGVGDSKVLVWGWPDAVDINAEEALIADHFKAVEDARRTEDPDSIAAAQDALATLLKEHIPQTSDARPSQHLVQAFDIIGKKWTYIRSDKMRNHWRSYDVDKSLLEARTVGAANDPKQLERGRLASAWDEVSQKLTDDLRQGFRGPDGKGELLKGSVSGSITDLWKNNWTSWVDAVNDSLLYSKAGANYDLSAAAQVFRGYAGFDVVLGYNPNTGTYGLSASGNARAVLAEAKADLTGYLPDRDGWHALIEWAEGNPSQAGSAQQLDFGYFRFRAQIGVDAMVGASIMGTVGVEYVPKTDGKVSGKGSSAGGKGEIAAGAFAGAEASAEVKGGLEWDNPEKRASNGGQHGWATVFEVGVQIAANAGIGAEAHFKIELDSSTGKLYARCGAQLVIGVGAKGGVTAAVGLNTAFDFVVYVYHQLVANDFSLLSFISRSAFEAIKALAYYLIVKPAQYVIGELGDLVQAAITSVSRMFTGAQEAEDFARRIQARPDMLTFAPPETKGMILYRLGETFTFSREEYQEGAILVVMDTIQSRREWEQVIERVTINGARSSKAQGMARMNGVLDWGSQTKFNQKVLEIESQREIAPDTPTRYYA</sequence>
<dbReference type="OrthoDB" id="7796826at2"/>
<proteinExistence type="predicted"/>
<dbReference type="EMBL" id="FOYO01000003">
    <property type="protein sequence ID" value="SFR65242.1"/>
    <property type="molecule type" value="Genomic_DNA"/>
</dbReference>
<keyword evidence="2" id="KW-1185">Reference proteome</keyword>
<reference evidence="2" key="1">
    <citation type="submission" date="2016-10" db="EMBL/GenBank/DDBJ databases">
        <authorList>
            <person name="Varghese N."/>
            <person name="Submissions S."/>
        </authorList>
    </citation>
    <scope>NUCLEOTIDE SEQUENCE [LARGE SCALE GENOMIC DNA]</scope>
    <source>
        <strain evidence="2">DSM 26921</strain>
    </source>
</reference>
<accession>A0A1I6IET4</accession>
<dbReference type="Proteomes" id="UP000199658">
    <property type="component" value="Unassembled WGS sequence"/>
</dbReference>